<organism evidence="1 2">
    <name type="scientific">Gossypium barbadense</name>
    <name type="common">Sea Island cotton</name>
    <name type="synonym">Hibiscus barbadensis</name>
    <dbReference type="NCBI Taxonomy" id="3634"/>
    <lineage>
        <taxon>Eukaryota</taxon>
        <taxon>Viridiplantae</taxon>
        <taxon>Streptophyta</taxon>
        <taxon>Embryophyta</taxon>
        <taxon>Tracheophyta</taxon>
        <taxon>Spermatophyta</taxon>
        <taxon>Magnoliopsida</taxon>
        <taxon>eudicotyledons</taxon>
        <taxon>Gunneridae</taxon>
        <taxon>Pentapetalae</taxon>
        <taxon>rosids</taxon>
        <taxon>malvids</taxon>
        <taxon>Malvales</taxon>
        <taxon>Malvaceae</taxon>
        <taxon>Malvoideae</taxon>
        <taxon>Gossypium</taxon>
    </lineage>
</organism>
<dbReference type="EMBL" id="CM018214">
    <property type="protein sequence ID" value="KAB2048600.1"/>
    <property type="molecule type" value="Genomic_DNA"/>
</dbReference>
<keyword evidence="2" id="KW-1185">Reference proteome</keyword>
<protein>
    <submittedName>
        <fullName evidence="1">Uncharacterized protein</fullName>
    </submittedName>
</protein>
<name>A0A5J5SYL4_GOSBA</name>
<proteinExistence type="predicted"/>
<feature type="non-terminal residue" evidence="1">
    <location>
        <position position="91"/>
    </location>
</feature>
<accession>A0A5J5SYL4</accession>
<gene>
    <name evidence="1" type="ORF">ES319_A13G122700v1</name>
</gene>
<evidence type="ECO:0000313" key="2">
    <source>
        <dbReference type="Proteomes" id="UP000327439"/>
    </source>
</evidence>
<dbReference type="Proteomes" id="UP000327439">
    <property type="component" value="Chromosome A13"/>
</dbReference>
<evidence type="ECO:0000313" key="1">
    <source>
        <dbReference type="EMBL" id="KAB2048600.1"/>
    </source>
</evidence>
<reference evidence="2" key="1">
    <citation type="journal article" date="2020" name="Nat. Genet.">
        <title>Genomic diversifications of five Gossypium allopolyploid species and their impact on cotton improvement.</title>
        <authorList>
            <person name="Chen Z.J."/>
            <person name="Sreedasyam A."/>
            <person name="Ando A."/>
            <person name="Song Q."/>
            <person name="De Santiago L.M."/>
            <person name="Hulse-Kemp A.M."/>
            <person name="Ding M."/>
            <person name="Ye W."/>
            <person name="Kirkbride R.C."/>
            <person name="Jenkins J."/>
            <person name="Plott C."/>
            <person name="Lovell J."/>
            <person name="Lin Y.M."/>
            <person name="Vaughn R."/>
            <person name="Liu B."/>
            <person name="Simpson S."/>
            <person name="Scheffler B.E."/>
            <person name="Wen L."/>
            <person name="Saski C.A."/>
            <person name="Grover C.E."/>
            <person name="Hu G."/>
            <person name="Conover J.L."/>
            <person name="Carlson J.W."/>
            <person name="Shu S."/>
            <person name="Boston L.B."/>
            <person name="Williams M."/>
            <person name="Peterson D.G."/>
            <person name="McGee K."/>
            <person name="Jones D.C."/>
            <person name="Wendel J.F."/>
            <person name="Stelly D.M."/>
            <person name="Grimwood J."/>
            <person name="Schmutz J."/>
        </authorList>
    </citation>
    <scope>NUCLEOTIDE SEQUENCE [LARGE SCALE GENOMIC DNA]</scope>
    <source>
        <strain evidence="2">cv. 3-79</strain>
    </source>
</reference>
<sequence length="91" mass="10727">LFPKFVFFAIYLYIKIFPYLFNPDFLPIVLLPPPFWRFNSPSSRSPSRFIRLSPNHQPSLRSVISGVKRNIKLDIYNCDEVLDFLCKINTS</sequence>
<dbReference type="AlphaFoldDB" id="A0A5J5SYL4"/>